<dbReference type="Proteomes" id="UP000275719">
    <property type="component" value="Unassembled WGS sequence"/>
</dbReference>
<dbReference type="AlphaFoldDB" id="A0A3P3VY68"/>
<proteinExistence type="predicted"/>
<protein>
    <submittedName>
        <fullName evidence="1">DNA topoisomerase IV</fullName>
    </submittedName>
</protein>
<dbReference type="OrthoDB" id="1202013at2"/>
<comment type="caution">
    <text evidence="1">The sequence shown here is derived from an EMBL/GenBank/DDBJ whole genome shotgun (WGS) entry which is preliminary data.</text>
</comment>
<name>A0A3P3VY68_9FLAO</name>
<evidence type="ECO:0000313" key="2">
    <source>
        <dbReference type="Proteomes" id="UP000275719"/>
    </source>
</evidence>
<reference evidence="1 2" key="1">
    <citation type="submission" date="2018-11" db="EMBL/GenBank/DDBJ databases">
        <title>Flavobacterium sp. nov., YIM 102701-2 draft genome.</title>
        <authorList>
            <person name="Li G."/>
            <person name="Jiang Y."/>
        </authorList>
    </citation>
    <scope>NUCLEOTIDE SEQUENCE [LARGE SCALE GENOMIC DNA]</scope>
    <source>
        <strain evidence="1 2">YIM 102701-2</strain>
    </source>
</reference>
<dbReference type="GO" id="GO:0016853">
    <property type="term" value="F:isomerase activity"/>
    <property type="evidence" value="ECO:0007669"/>
    <property type="project" value="UniProtKB-KW"/>
</dbReference>
<dbReference type="EMBL" id="RQVQ01000048">
    <property type="protein sequence ID" value="RRJ87745.1"/>
    <property type="molecule type" value="Genomic_DNA"/>
</dbReference>
<sequence length="124" mass="14176">MKKIFFAVGLVSLTSCYNQERNCADFKTGTFVFEQEIDGVKHSSTFVRNDSIEIETYNGKKDTASIRWINDCEYVLEKLHPKNMQEKKAVHMKILSTSGDEYKFEYGIVGSKTKEKGTIKKTSS</sequence>
<evidence type="ECO:0000313" key="1">
    <source>
        <dbReference type="EMBL" id="RRJ87745.1"/>
    </source>
</evidence>
<gene>
    <name evidence="1" type="ORF">EG240_14625</name>
</gene>
<keyword evidence="2" id="KW-1185">Reference proteome</keyword>
<keyword evidence="1" id="KW-0413">Isomerase</keyword>
<dbReference type="PROSITE" id="PS51257">
    <property type="entry name" value="PROKAR_LIPOPROTEIN"/>
    <property type="match status" value="1"/>
</dbReference>
<accession>A0A3P3VY68</accession>
<dbReference type="RefSeq" id="WP_125020098.1">
    <property type="nucleotide sequence ID" value="NZ_RQVQ01000048.1"/>
</dbReference>
<organism evidence="1 2">
    <name type="scientific">Paenimyroides tangerinum</name>
    <dbReference type="NCBI Taxonomy" id="2488728"/>
    <lineage>
        <taxon>Bacteria</taxon>
        <taxon>Pseudomonadati</taxon>
        <taxon>Bacteroidota</taxon>
        <taxon>Flavobacteriia</taxon>
        <taxon>Flavobacteriales</taxon>
        <taxon>Flavobacteriaceae</taxon>
        <taxon>Paenimyroides</taxon>
    </lineage>
</organism>